<evidence type="ECO:0000313" key="3">
    <source>
        <dbReference type="Proteomes" id="UP000293854"/>
    </source>
</evidence>
<feature type="transmembrane region" description="Helical" evidence="1">
    <location>
        <begin position="34"/>
        <end position="51"/>
    </location>
</feature>
<feature type="transmembrane region" description="Helical" evidence="1">
    <location>
        <begin position="183"/>
        <end position="205"/>
    </location>
</feature>
<keyword evidence="1" id="KW-0472">Membrane</keyword>
<proteinExistence type="predicted"/>
<protein>
    <submittedName>
        <fullName evidence="2">Uncharacterized protein</fullName>
    </submittedName>
</protein>
<organism evidence="2 3">
    <name type="scientific">Staphylococcus condimenti</name>
    <dbReference type="NCBI Taxonomy" id="70255"/>
    <lineage>
        <taxon>Bacteria</taxon>
        <taxon>Bacillati</taxon>
        <taxon>Bacillota</taxon>
        <taxon>Bacilli</taxon>
        <taxon>Bacillales</taxon>
        <taxon>Staphylococcaceae</taxon>
        <taxon>Staphylococcus</taxon>
    </lineage>
</organism>
<dbReference type="Proteomes" id="UP000293854">
    <property type="component" value="Unassembled WGS sequence"/>
</dbReference>
<sequence length="384" mass="44623">MKWFKNFSTYTAYTKTLIIGILAIIITFLFSPTVSLWCASITSIIIISYYFKKKDYQKDWSSFQHYQQDKADYLYWLITDEDKSYFMKLTTVRNKKILILSSYALITFSFATAPLFLLINPGLITSIIDTLSIVILIFLIIVFLIYILNRFQLLLVITNQLFTVIAILIIHGTLFAFAWKPYILVPSFIIVSITFTIVLAGFVLNPYSLRKSNQISALFEYLPNLLVIVLILAIEQVIDKFDFLKNVGISSDSLFKAPQWLEVLSDNEQELNQTNKAIKTLVTDHYIGLITFYGLVSIIAVNFSNAIMKKKCDENVRKAEKLYRSVIEQLYQHQTIDYQDLCKISYYGGNEYDILLISNLKLYEIIQQNESQRRKQLKNHHLKI</sequence>
<comment type="caution">
    <text evidence="2">The sequence shown here is derived from an EMBL/GenBank/DDBJ whole genome shotgun (WGS) entry which is preliminary data.</text>
</comment>
<feature type="transmembrane region" description="Helical" evidence="1">
    <location>
        <begin position="286"/>
        <end position="308"/>
    </location>
</feature>
<feature type="transmembrane region" description="Helical" evidence="1">
    <location>
        <begin position="123"/>
        <end position="146"/>
    </location>
</feature>
<evidence type="ECO:0000256" key="1">
    <source>
        <dbReference type="SAM" id="Phobius"/>
    </source>
</evidence>
<dbReference type="RefSeq" id="WP_130135269.1">
    <property type="nucleotide sequence ID" value="NZ_RQTE01000033.1"/>
</dbReference>
<feature type="transmembrane region" description="Helical" evidence="1">
    <location>
        <begin position="12"/>
        <end position="28"/>
    </location>
</feature>
<feature type="transmembrane region" description="Helical" evidence="1">
    <location>
        <begin position="217"/>
        <end position="238"/>
    </location>
</feature>
<evidence type="ECO:0000313" key="2">
    <source>
        <dbReference type="EMBL" id="RZI04205.1"/>
    </source>
</evidence>
<dbReference type="EMBL" id="RQTE01000033">
    <property type="protein sequence ID" value="RZI04205.1"/>
    <property type="molecule type" value="Genomic_DNA"/>
</dbReference>
<dbReference type="AlphaFoldDB" id="A0A4Q7CSK0"/>
<gene>
    <name evidence="2" type="ORF">EIG99_01525</name>
</gene>
<keyword evidence="1" id="KW-0812">Transmembrane</keyword>
<feature type="transmembrane region" description="Helical" evidence="1">
    <location>
        <begin position="97"/>
        <end position="117"/>
    </location>
</feature>
<reference evidence="2 3" key="1">
    <citation type="submission" date="2018-11" db="EMBL/GenBank/DDBJ databases">
        <title>Genomic profiling of Staphylococcus species from a Poultry farm system in KwaZulu-Natal, South Africa.</title>
        <authorList>
            <person name="Amoako D.G."/>
            <person name="Somboro A.M."/>
            <person name="Abia A.L.K."/>
            <person name="Bester L.A."/>
            <person name="Essack S.Y."/>
        </authorList>
    </citation>
    <scope>NUCLEOTIDE SEQUENCE [LARGE SCALE GENOMIC DNA]</scope>
    <source>
        <strain evidence="2 3">SA11</strain>
    </source>
</reference>
<accession>A0A4Q7CSK0</accession>
<keyword evidence="1" id="KW-1133">Transmembrane helix</keyword>
<name>A0A4Q7CSK0_9STAP</name>
<feature type="transmembrane region" description="Helical" evidence="1">
    <location>
        <begin position="153"/>
        <end position="177"/>
    </location>
</feature>